<organism evidence="2 3">
    <name type="scientific">Cellulophaga baltica</name>
    <dbReference type="NCBI Taxonomy" id="76594"/>
    <lineage>
        <taxon>Bacteria</taxon>
        <taxon>Pseudomonadati</taxon>
        <taxon>Bacteroidota</taxon>
        <taxon>Flavobacteriia</taxon>
        <taxon>Flavobacteriales</taxon>
        <taxon>Flavobacteriaceae</taxon>
        <taxon>Cellulophaga</taxon>
    </lineage>
</organism>
<name>A0A1G7FLM6_9FLAO</name>
<dbReference type="eggNOG" id="ENOG5032Y35">
    <property type="taxonomic scope" value="Bacteria"/>
</dbReference>
<gene>
    <name evidence="2" type="ORF">SAMN04487992_103350</name>
</gene>
<keyword evidence="3" id="KW-1185">Reference proteome</keyword>
<evidence type="ECO:0000313" key="2">
    <source>
        <dbReference type="EMBL" id="SDE76802.1"/>
    </source>
</evidence>
<protein>
    <recommendedName>
        <fullName evidence="4">Lipoprotein</fullName>
    </recommendedName>
</protein>
<dbReference type="GeneID" id="78060139"/>
<dbReference type="Proteomes" id="UP000182114">
    <property type="component" value="Unassembled WGS sequence"/>
</dbReference>
<reference evidence="3" key="1">
    <citation type="submission" date="2016-10" db="EMBL/GenBank/DDBJ databases">
        <authorList>
            <person name="Varghese N."/>
            <person name="Submissions S."/>
        </authorList>
    </citation>
    <scope>NUCLEOTIDE SEQUENCE [LARGE SCALE GENOMIC DNA]</scope>
    <source>
        <strain evidence="3">DSM 24729</strain>
    </source>
</reference>
<dbReference type="PROSITE" id="PS51257">
    <property type="entry name" value="PROKAR_LIPOPROTEIN"/>
    <property type="match status" value="1"/>
</dbReference>
<feature type="chain" id="PRO_5010384021" description="Lipoprotein" evidence="1">
    <location>
        <begin position="22"/>
        <end position="139"/>
    </location>
</feature>
<feature type="signal peptide" evidence="1">
    <location>
        <begin position="1"/>
        <end position="21"/>
    </location>
</feature>
<accession>A0A1G7FLM6</accession>
<evidence type="ECO:0000313" key="3">
    <source>
        <dbReference type="Proteomes" id="UP000182114"/>
    </source>
</evidence>
<dbReference type="RefSeq" id="WP_024482315.1">
    <property type="nucleotide sequence ID" value="NZ_CANLMK010000001.1"/>
</dbReference>
<evidence type="ECO:0008006" key="4">
    <source>
        <dbReference type="Google" id="ProtNLM"/>
    </source>
</evidence>
<sequence>MRNLFALFTMLLAVLSFTGCSLDETENFHFVTLPIESVEIPESFDLNETYEIKVTYLRTSDCAFFEGFDIVKEDTTIRTVAAIGSMLSDSDDCKEVLEEVETSFNFIVLYPDTYLFKFYTGEDANGEAEYLEIEVPVNE</sequence>
<evidence type="ECO:0000256" key="1">
    <source>
        <dbReference type="SAM" id="SignalP"/>
    </source>
</evidence>
<dbReference type="EMBL" id="FNBD01000003">
    <property type="protein sequence ID" value="SDE76802.1"/>
    <property type="molecule type" value="Genomic_DNA"/>
</dbReference>
<keyword evidence="1" id="KW-0732">Signal</keyword>
<proteinExistence type="predicted"/>
<dbReference type="AlphaFoldDB" id="A0A1G7FLM6"/>